<evidence type="ECO:0000313" key="3">
    <source>
        <dbReference type="Proteomes" id="UP000510821"/>
    </source>
</evidence>
<name>A0A7D6BSZ0_FERL1</name>
<dbReference type="Proteomes" id="UP000510821">
    <property type="component" value="Chromosome"/>
</dbReference>
<accession>A0A7D6BSZ0</accession>
<feature type="region of interest" description="Disordered" evidence="1">
    <location>
        <begin position="424"/>
        <end position="450"/>
    </location>
</feature>
<sequence>MVDKKPKKSADVDTAGKESDEEFLKRIAKMQEKASQKASEEIESYSKSSEVEELKATGKRAAKDLEEIEECDRISEEFKINPPVVITKHINDVSVEYRYEDAFKSKIELLKKHNYPFFSIIKSTSIFTANVRAYGKAYVKRGMQRIPLPEDSNPPTTKSIGMGSQVLDPKNVGFMLQDGDRIVTDGDSYACVNDFISNDDYHREIGIFPNSEAVMKVSEKVTHPAPGFMDPSQVPEVIKNKSECTVMNYNISGFLLVKGIFRVSLLNKNTNANNLLEFSSGYPAIEFLHSSKTYESIMDKEYAKLANVPNAASIVAAYNAQKVKSKVCDEISAYTELGADSSIVVFGTMNSVKNKRTGKTASILFPKAGSKDFIFSGKITMLGNTTYSDKSGNPDPRIRAVVRYGMAIEKYVSLLANKKEFEQKLRDTDEKKSQPKPAESEASKRDKEKRKAELAEKLKYYKQAGDTMMADATQMQLDELDPQKQQEISKKQISEWKKELLEEEEDARKAGNEFKVNMIQMQMDILDQNTENIGEHIRIMIDWCDKELTKLSPDLNTNFPPYNPPIETDAV</sequence>
<reference evidence="3" key="1">
    <citation type="submission" date="2020-07" db="EMBL/GenBank/DDBJ databases">
        <title>Metabolic diversity and evolutionary history of the archaeal phylum ###Micrarchaeota### uncovered from a freshwater lake metagenome.</title>
        <authorList>
            <person name="Kadnikov V.V."/>
            <person name="Savvichev A.S."/>
            <person name="Mardanov A.V."/>
            <person name="Beletsky A.V."/>
            <person name="Chupakov A.V."/>
            <person name="Kokryatskaya N.M."/>
            <person name="Pimenov N.V."/>
            <person name="Ravin N.V."/>
        </authorList>
    </citation>
    <scope>NUCLEOTIDE SEQUENCE [LARGE SCALE GENOMIC DNA]</scope>
</reference>
<dbReference type="EMBL" id="CP058998">
    <property type="protein sequence ID" value="QLJ52781.1"/>
    <property type="molecule type" value="Genomic_DNA"/>
</dbReference>
<dbReference type="AlphaFoldDB" id="A0A7D6BSZ0"/>
<evidence type="ECO:0000256" key="1">
    <source>
        <dbReference type="SAM" id="MobiDB-lite"/>
    </source>
</evidence>
<gene>
    <name evidence="2" type="ORF">Sv326_0606</name>
</gene>
<protein>
    <submittedName>
        <fullName evidence="2">Uncharacterized protein</fullName>
    </submittedName>
</protein>
<organism evidence="2 3">
    <name type="scientific">Fermentimicrarchaeum limneticum</name>
    <dbReference type="NCBI Taxonomy" id="2795018"/>
    <lineage>
        <taxon>Archaea</taxon>
        <taxon>Candidatus Micrarchaeota</taxon>
        <taxon>Candidatus Fermentimicrarchaeales</taxon>
        <taxon>Candidatus Fermentimicrarchaeaceae</taxon>
        <taxon>Candidatus Fermentimicrarchaeum</taxon>
    </lineage>
</organism>
<proteinExistence type="predicted"/>
<evidence type="ECO:0000313" key="2">
    <source>
        <dbReference type="EMBL" id="QLJ52781.1"/>
    </source>
</evidence>
<dbReference type="KEGG" id="flt:Sv326_0606"/>